<dbReference type="SUPFAM" id="SSF47459">
    <property type="entry name" value="HLH, helix-loop-helix DNA-binding domain"/>
    <property type="match status" value="1"/>
</dbReference>
<dbReference type="PROSITE" id="PS50888">
    <property type="entry name" value="BHLH"/>
    <property type="match status" value="1"/>
</dbReference>
<feature type="domain" description="BHLH" evidence="3">
    <location>
        <begin position="441"/>
        <end position="493"/>
    </location>
</feature>
<keyword evidence="1" id="KW-0238">DNA-binding</keyword>
<evidence type="ECO:0000256" key="1">
    <source>
        <dbReference type="ARBA" id="ARBA00023125"/>
    </source>
</evidence>
<dbReference type="InterPro" id="IPR050433">
    <property type="entry name" value="Myc_transcription_factors"/>
</dbReference>
<feature type="region of interest" description="Disordered" evidence="2">
    <location>
        <begin position="520"/>
        <end position="555"/>
    </location>
</feature>
<accession>G1UJY2</accession>
<organism evidence="4">
    <name type="scientific">Polyandrocarpa misakiensis</name>
    <name type="common">Tunicate</name>
    <dbReference type="NCBI Taxonomy" id="7723"/>
    <lineage>
        <taxon>Eukaryota</taxon>
        <taxon>Metazoa</taxon>
        <taxon>Chordata</taxon>
        <taxon>Tunicata</taxon>
        <taxon>Ascidiacea</taxon>
        <taxon>Stolidobranchia</taxon>
        <taxon>Styelidae</taxon>
        <taxon>Polyandrocarpa</taxon>
    </lineage>
</organism>
<dbReference type="PRINTS" id="PR00044">
    <property type="entry name" value="LEUZIPPRMYC"/>
</dbReference>
<evidence type="ECO:0000259" key="3">
    <source>
        <dbReference type="PROSITE" id="PS50888"/>
    </source>
</evidence>
<dbReference type="GO" id="GO:0003700">
    <property type="term" value="F:DNA-binding transcription factor activity"/>
    <property type="evidence" value="ECO:0007669"/>
    <property type="project" value="InterPro"/>
</dbReference>
<dbReference type="FunFam" id="4.10.280.10:FF:000019">
    <property type="entry name" value="Myc proto-oncogene protein"/>
    <property type="match status" value="1"/>
</dbReference>
<dbReference type="Pfam" id="PF00010">
    <property type="entry name" value="HLH"/>
    <property type="match status" value="1"/>
</dbReference>
<protein>
    <submittedName>
        <fullName evidence="4">Myc</fullName>
    </submittedName>
</protein>
<dbReference type="InterPro" id="IPR011598">
    <property type="entry name" value="bHLH_dom"/>
</dbReference>
<dbReference type="InterPro" id="IPR036638">
    <property type="entry name" value="HLH_DNA-bd_sf"/>
</dbReference>
<dbReference type="AlphaFoldDB" id="G1UJY2"/>
<dbReference type="CDD" id="cd11400">
    <property type="entry name" value="bHLHzip_Myc"/>
    <property type="match status" value="1"/>
</dbReference>
<dbReference type="Pfam" id="PF01056">
    <property type="entry name" value="Myc_N"/>
    <property type="match status" value="1"/>
</dbReference>
<reference evidence="4" key="1">
    <citation type="submission" date="2011-09" db="EMBL/GenBank/DDBJ databases">
        <title>Expression and function of myc during asexual reproduction of the budding ascidian Polyandrocarpa misakiensis.</title>
        <authorList>
            <person name="Fujiwara S."/>
            <person name="Isozaki T."/>
            <person name="Mori K."/>
            <person name="Kawamura K."/>
        </authorList>
    </citation>
    <scope>NUCLEOTIDE SEQUENCE</scope>
    <source>
        <strain evidence="4">White spot</strain>
    </source>
</reference>
<dbReference type="EMBL" id="AB669184">
    <property type="protein sequence ID" value="BAK74847.1"/>
    <property type="molecule type" value="mRNA"/>
</dbReference>
<gene>
    <name evidence="4" type="primary">Pm-myc1</name>
</gene>
<dbReference type="Gene3D" id="4.10.280.10">
    <property type="entry name" value="Helix-loop-helix DNA-binding domain"/>
    <property type="match status" value="1"/>
</dbReference>
<dbReference type="PANTHER" id="PTHR45851">
    <property type="entry name" value="MYC PROTO-ONCOGENE"/>
    <property type="match status" value="1"/>
</dbReference>
<dbReference type="GO" id="GO:0046983">
    <property type="term" value="F:protein dimerization activity"/>
    <property type="evidence" value="ECO:0007669"/>
    <property type="project" value="InterPro"/>
</dbReference>
<feature type="region of interest" description="Disordered" evidence="2">
    <location>
        <begin position="291"/>
        <end position="313"/>
    </location>
</feature>
<dbReference type="InterPro" id="IPR012682">
    <property type="entry name" value="Tscrpt_reg_Myc_N"/>
</dbReference>
<sequence>MTRRFCENRVMSEYHSMKPYFINGNDDMYAACNHNAAPCDEMWKKFELYLTPPNSPPRENEDPAPQLVPACSDPQSTMDFDNFDDFDLGLKDFADDVMNFHDDVSLYETKTLACPGDQKLIKDCMWNGVGHKASAALRKAHNRTVSPHSRSPCHPNGCVDPRNIFPYPVGQPTQCERKKTLPSLTAATQKTFRPIVDGAETPSDSEEEIDVVTVEKSQTNNVLKPRNGLSNSPAKVIAHLVPKGGKLSLVTANGTSLATKGLIKTLAQNNEAERGRARNKFQVFAATTTPRVTKPQKSANTENKLAQNSLKRRHTADDNIKMQLANPKLLMQRGGDSTSPVARYDKKRILSLEGVSFCATTGVRQINHTPTKVETVEIQNEVPKFKIAEAIKELKPKEESNMATLVPARPQGAKSSPSKKKRKAEALARLMSSGSGSDSEQIRAAHNVLERQRREGLRTSFHTLRDNIPELQRQEKTPKVNILNKARDYCMELQSMEKDLQAEKERLNQRHKKLLERLERAKSLPMHHESDLESDVDDVTSGDSPLSSPPTPNTYAPAGYYIARRVSNDSTTNTRDVLLRLEHQDPTQPPKVVPIKQSNPDIGKSYKISNFRSALSPVDALSDGFEYLDSEEELVTVTY</sequence>
<dbReference type="SMART" id="SM00353">
    <property type="entry name" value="HLH"/>
    <property type="match status" value="1"/>
</dbReference>
<evidence type="ECO:0000313" key="4">
    <source>
        <dbReference type="EMBL" id="BAK74847.1"/>
    </source>
</evidence>
<dbReference type="InterPro" id="IPR002418">
    <property type="entry name" value="Tscrpt_reg_Myc"/>
</dbReference>
<dbReference type="GO" id="GO:0003677">
    <property type="term" value="F:DNA binding"/>
    <property type="evidence" value="ECO:0007669"/>
    <property type="project" value="UniProtKB-KW"/>
</dbReference>
<feature type="compositionally biased region" description="Polar residues" evidence="2">
    <location>
        <begin position="291"/>
        <end position="309"/>
    </location>
</feature>
<name>G1UJY2_POLMI</name>
<proteinExistence type="evidence at transcript level"/>
<feature type="compositionally biased region" description="Basic and acidic residues" evidence="2">
    <location>
        <begin position="520"/>
        <end position="531"/>
    </location>
</feature>
<evidence type="ECO:0000256" key="2">
    <source>
        <dbReference type="SAM" id="MobiDB-lite"/>
    </source>
</evidence>